<evidence type="ECO:0000256" key="8">
    <source>
        <dbReference type="ARBA" id="ARBA00023136"/>
    </source>
</evidence>
<evidence type="ECO:0000256" key="7">
    <source>
        <dbReference type="ARBA" id="ARBA00022989"/>
    </source>
</evidence>
<dbReference type="RefSeq" id="XP_037833808.1">
    <property type="nucleotide sequence ID" value="XM_037977880.1"/>
</dbReference>
<dbReference type="PROSITE" id="PS00010">
    <property type="entry name" value="ASX_HYDROXYL"/>
    <property type="match status" value="1"/>
</dbReference>
<protein>
    <recommendedName>
        <fullName evidence="2">Thrombomodulin</fullName>
    </recommendedName>
</protein>
<evidence type="ECO:0000259" key="16">
    <source>
        <dbReference type="PROSITE" id="PS50041"/>
    </source>
</evidence>
<evidence type="ECO:0000256" key="13">
    <source>
        <dbReference type="SAM" id="Phobius"/>
    </source>
</evidence>
<keyword evidence="3" id="KW-0597">Phosphoprotein</keyword>
<feature type="transmembrane region" description="Helical" evidence="13">
    <location>
        <begin position="309"/>
        <end position="331"/>
    </location>
</feature>
<dbReference type="Pfam" id="PF09064">
    <property type="entry name" value="EGF_Tme5"/>
    <property type="match status" value="1"/>
</dbReference>
<dbReference type="PROSITE" id="PS01186">
    <property type="entry name" value="EGF_2"/>
    <property type="match status" value="1"/>
</dbReference>
<dbReference type="InterPro" id="IPR001304">
    <property type="entry name" value="C-type_lectin-like"/>
</dbReference>
<evidence type="ECO:0000256" key="5">
    <source>
        <dbReference type="ARBA" id="ARBA00022729"/>
    </source>
</evidence>
<dbReference type="OrthoDB" id="4062651at2759"/>
<evidence type="ECO:0000259" key="15">
    <source>
        <dbReference type="PROSITE" id="PS50026"/>
    </source>
</evidence>
<accession>A0A3Q3AC43</accession>
<dbReference type="SUPFAM" id="SSF56436">
    <property type="entry name" value="C-type lectin-like"/>
    <property type="match status" value="1"/>
</dbReference>
<evidence type="ECO:0000256" key="1">
    <source>
        <dbReference type="ARBA" id="ARBA00004479"/>
    </source>
</evidence>
<evidence type="ECO:0000256" key="4">
    <source>
        <dbReference type="ARBA" id="ARBA00022692"/>
    </source>
</evidence>
<dbReference type="InterPro" id="IPR000152">
    <property type="entry name" value="EGF-type_Asp/Asn_hydroxyl_site"/>
</dbReference>
<dbReference type="InterPro" id="IPR018097">
    <property type="entry name" value="EGF_Ca-bd_CS"/>
</dbReference>
<dbReference type="InterPro" id="IPR016186">
    <property type="entry name" value="C-type_lectin-like/link_sf"/>
</dbReference>
<dbReference type="PROSITE" id="PS01187">
    <property type="entry name" value="EGF_CA"/>
    <property type="match status" value="1"/>
</dbReference>
<dbReference type="SMART" id="SM00181">
    <property type="entry name" value="EGF"/>
    <property type="match status" value="3"/>
</dbReference>
<evidence type="ECO:0000256" key="14">
    <source>
        <dbReference type="SAM" id="SignalP"/>
    </source>
</evidence>
<dbReference type="Gene3D" id="3.10.100.10">
    <property type="entry name" value="Mannose-Binding Protein A, subunit A"/>
    <property type="match status" value="1"/>
</dbReference>
<dbReference type="Ensembl" id="ENSKMAT00000014049.1">
    <property type="protein sequence ID" value="ENSKMAP00000013841.1"/>
    <property type="gene ID" value="ENSKMAG00000010392.1"/>
</dbReference>
<dbReference type="GO" id="GO:0030246">
    <property type="term" value="F:carbohydrate binding"/>
    <property type="evidence" value="ECO:0007669"/>
    <property type="project" value="UniProtKB-KW"/>
</dbReference>
<dbReference type="GO" id="GO:0004888">
    <property type="term" value="F:transmembrane signaling receptor activity"/>
    <property type="evidence" value="ECO:0007669"/>
    <property type="project" value="InterPro"/>
</dbReference>
<dbReference type="AlphaFoldDB" id="A0A3Q3AC43"/>
<dbReference type="CDD" id="cd00054">
    <property type="entry name" value="EGF_CA"/>
    <property type="match status" value="1"/>
</dbReference>
<name>A0A3Q3AC43_KRYMA</name>
<dbReference type="GeneID" id="112451326"/>
<reference evidence="17" key="1">
    <citation type="submission" date="2025-08" db="UniProtKB">
        <authorList>
            <consortium name="Ensembl"/>
        </authorList>
    </citation>
    <scope>IDENTIFICATION</scope>
</reference>
<keyword evidence="4 13" id="KW-0812">Transmembrane</keyword>
<dbReference type="Gene3D" id="2.10.25.10">
    <property type="entry name" value="Laminin"/>
    <property type="match status" value="3"/>
</dbReference>
<dbReference type="InterPro" id="IPR016187">
    <property type="entry name" value="CTDL_fold"/>
</dbReference>
<proteinExistence type="predicted"/>
<feature type="domain" description="C-type lectin" evidence="16">
    <location>
        <begin position="30"/>
        <end position="146"/>
    </location>
</feature>
<evidence type="ECO:0000256" key="10">
    <source>
        <dbReference type="ARBA" id="ARBA00045242"/>
    </source>
</evidence>
<reference evidence="17" key="2">
    <citation type="submission" date="2025-09" db="UniProtKB">
        <authorList>
            <consortium name="Ensembl"/>
        </authorList>
    </citation>
    <scope>IDENTIFICATION</scope>
</reference>
<dbReference type="InterPro" id="IPR000742">
    <property type="entry name" value="EGF"/>
</dbReference>
<evidence type="ECO:0000313" key="18">
    <source>
        <dbReference type="Proteomes" id="UP000264800"/>
    </source>
</evidence>
<dbReference type="GO" id="GO:0016020">
    <property type="term" value="C:membrane"/>
    <property type="evidence" value="ECO:0007669"/>
    <property type="project" value="UniProtKB-SubCell"/>
</dbReference>
<dbReference type="OMA" id="PLRGYEW"/>
<organism evidence="17 18">
    <name type="scientific">Kryptolebias marmoratus</name>
    <name type="common">Mangrove killifish</name>
    <name type="synonym">Rivulus marmoratus</name>
    <dbReference type="NCBI Taxonomy" id="37003"/>
    <lineage>
        <taxon>Eukaryota</taxon>
        <taxon>Metazoa</taxon>
        <taxon>Chordata</taxon>
        <taxon>Craniata</taxon>
        <taxon>Vertebrata</taxon>
        <taxon>Euteleostomi</taxon>
        <taxon>Actinopterygii</taxon>
        <taxon>Neopterygii</taxon>
        <taxon>Teleostei</taxon>
        <taxon>Neoteleostei</taxon>
        <taxon>Acanthomorphata</taxon>
        <taxon>Ovalentaria</taxon>
        <taxon>Atherinomorphae</taxon>
        <taxon>Cyprinodontiformes</taxon>
        <taxon>Rivulidae</taxon>
        <taxon>Kryptolebias</taxon>
    </lineage>
</organism>
<dbReference type="GeneTree" id="ENSGT00940000174492"/>
<dbReference type="InterPro" id="IPR051505">
    <property type="entry name" value="C-type_lectin_domain"/>
</dbReference>
<dbReference type="InterPro" id="IPR001881">
    <property type="entry name" value="EGF-like_Ca-bd_dom"/>
</dbReference>
<sequence>MYVLVLILVLLFFEPGFGLKRTSSCLPVCSGEDCITVNQKRVDFQSAEEACRSRNGELLTLQSETHQRIFDDLSKKLSGSFWIGLRLPAGSCSDLSAPLRGYEWTSGNRTFTPSHVRWTDNLKLCFPCCVSLSNNQEWKESLCSDKTNGFLCRTKQQHACQEKERIFKKTDGCKSGPCEHQCSSVKEGYKCSCFSGYKPDREDPRRCRLFCGQETCPAVCESRDQCSCPDGFVLGEQTCEDIDECDMDQCEHSCLNSFGGFMCFCLDGFVLVDHVKCVPAAAAEGFFITTPAVEFVKNGTLRRSAGTEWVFLWIWVVVAVTLVLSVFLIRFQVVKRQKRREQTQQAAAAPVDNVEF</sequence>
<feature type="signal peptide" evidence="14">
    <location>
        <begin position="1"/>
        <end position="18"/>
    </location>
</feature>
<keyword evidence="12" id="KW-0245">EGF-like domain</keyword>
<dbReference type="SMART" id="SM00179">
    <property type="entry name" value="EGF_CA"/>
    <property type="match status" value="2"/>
</dbReference>
<feature type="domain" description="EGF-like" evidence="15">
    <location>
        <begin position="241"/>
        <end position="278"/>
    </location>
</feature>
<keyword evidence="8 13" id="KW-0472">Membrane</keyword>
<dbReference type="Pfam" id="PF00059">
    <property type="entry name" value="Lectin_C"/>
    <property type="match status" value="1"/>
</dbReference>
<keyword evidence="5 14" id="KW-0732">Signal</keyword>
<evidence type="ECO:0000256" key="11">
    <source>
        <dbReference type="ARBA" id="ARBA00046453"/>
    </source>
</evidence>
<evidence type="ECO:0000256" key="3">
    <source>
        <dbReference type="ARBA" id="ARBA00022553"/>
    </source>
</evidence>
<dbReference type="PROSITE" id="PS50041">
    <property type="entry name" value="C_TYPE_LECTIN_2"/>
    <property type="match status" value="1"/>
</dbReference>
<keyword evidence="6" id="KW-0430">Lectin</keyword>
<comment type="caution">
    <text evidence="12">Lacks conserved residue(s) required for the propagation of feature annotation.</text>
</comment>
<comment type="function">
    <text evidence="10">Endothelial cell receptor that plays a critical role in regulating several physiological processes including hemostasis, coagulation, fibrinolysis, inflammation, and angiogenesis. Acts as a cofactor for thrombin activation of protein C/PROC on the surface of vascular endothelial cells leading to initiation of the activated protein C anticoagulant pathway. Also accelerates the activation of the plasma carboxypeptidase B2/CPB2, which catalyzes removal of C-terminal basic amino acids from its substrates including kinins or anaphylatoxins leading to fibrinolysis inhibition. Plays critical protective roles in changing the cleavage specificity of protease-activated receptor 1/PAR1, inhibiting endothelial cell permeability and inflammation. Suppresses inflammation distinctly from its anticoagulant cofactor activity by sequestering HMGB1 thereby preventing it from engaging cellular receptors such as RAGE and contributing to the inflammatory response.</text>
</comment>
<evidence type="ECO:0000313" key="17">
    <source>
        <dbReference type="Ensembl" id="ENSKMAP00000013841.1"/>
    </source>
</evidence>
<comment type="subunit">
    <text evidence="11">Interacts with ITGAL, ITGAM and ITGB2. Interacts with thrombin/F2; this interaction switches the specificity of thrombin from a procoagulant to an anticoagulant and antifibrinolytic protease. Interacts with ANGP1 and ANGP2; these interactions significantly inhibit the generation of activated PC and TAFIa/CPB2 by the thrombin/thrombomodulin complex. Interacts with PF4; this interaction enhances generation of activated protein C. Interacts with HMGB1; this interaction inhibits HMGB1 inflammatory activity.</text>
</comment>
<feature type="chain" id="PRO_5018631942" description="Thrombomodulin" evidence="14">
    <location>
        <begin position="19"/>
        <end position="356"/>
    </location>
</feature>
<dbReference type="SMART" id="SM00034">
    <property type="entry name" value="CLECT"/>
    <property type="match status" value="1"/>
</dbReference>
<dbReference type="PANTHER" id="PTHR14789">
    <property type="entry name" value="CHONDROLECTIN VARIANT CHODLFDELTAE"/>
    <property type="match status" value="1"/>
</dbReference>
<dbReference type="STRING" id="37003.ENSKMAP00000013841"/>
<keyword evidence="18" id="KW-1185">Reference proteome</keyword>
<evidence type="ECO:0000256" key="9">
    <source>
        <dbReference type="ARBA" id="ARBA00023157"/>
    </source>
</evidence>
<evidence type="ECO:0000256" key="2">
    <source>
        <dbReference type="ARBA" id="ARBA00019822"/>
    </source>
</evidence>
<comment type="subcellular location">
    <subcellularLocation>
        <location evidence="1">Membrane</location>
        <topology evidence="1">Single-pass type I membrane protein</topology>
    </subcellularLocation>
</comment>
<dbReference type="SUPFAM" id="SSF57196">
    <property type="entry name" value="EGF/Laminin"/>
    <property type="match status" value="3"/>
</dbReference>
<dbReference type="InterPro" id="IPR015149">
    <property type="entry name" value="Tme5_EGF-like"/>
</dbReference>
<dbReference type="Proteomes" id="UP000264800">
    <property type="component" value="Unplaced"/>
</dbReference>
<dbReference type="PANTHER" id="PTHR14789:SF9">
    <property type="entry name" value="THROMBOMODULIN"/>
    <property type="match status" value="1"/>
</dbReference>
<evidence type="ECO:0000256" key="12">
    <source>
        <dbReference type="PROSITE-ProRule" id="PRU00076"/>
    </source>
</evidence>
<dbReference type="KEGG" id="kmr:112451326"/>
<keyword evidence="9" id="KW-1015">Disulfide bond</keyword>
<evidence type="ECO:0000256" key="6">
    <source>
        <dbReference type="ARBA" id="ARBA00022734"/>
    </source>
</evidence>
<keyword evidence="7 13" id="KW-1133">Transmembrane helix</keyword>
<dbReference type="PROSITE" id="PS50026">
    <property type="entry name" value="EGF_3"/>
    <property type="match status" value="1"/>
</dbReference>
<dbReference type="GO" id="GO:0005509">
    <property type="term" value="F:calcium ion binding"/>
    <property type="evidence" value="ECO:0007669"/>
    <property type="project" value="InterPro"/>
</dbReference>